<proteinExistence type="predicted"/>
<dbReference type="InterPro" id="IPR013320">
    <property type="entry name" value="ConA-like_dom_sf"/>
</dbReference>
<feature type="chain" id="PRO_5027684987" evidence="1">
    <location>
        <begin position="20"/>
        <end position="452"/>
    </location>
</feature>
<dbReference type="PANTHER" id="PTHR10963">
    <property type="entry name" value="GLYCOSYL HYDROLASE-RELATED"/>
    <property type="match status" value="1"/>
</dbReference>
<keyword evidence="1" id="KW-0732">Signal</keyword>
<accession>A0A6P8XG75</accession>
<dbReference type="InterPro" id="IPR050546">
    <property type="entry name" value="Glycosyl_Hydrlase_16"/>
</dbReference>
<evidence type="ECO:0000259" key="2">
    <source>
        <dbReference type="PROSITE" id="PS51762"/>
    </source>
</evidence>
<reference evidence="4" key="1">
    <citation type="submission" date="2025-08" db="UniProtKB">
        <authorList>
            <consortium name="RefSeq"/>
        </authorList>
    </citation>
    <scope>IDENTIFICATION</scope>
    <source>
        <strain evidence="4">15112-1751.03</strain>
        <tissue evidence="4">Whole Adult</tissue>
    </source>
</reference>
<dbReference type="PANTHER" id="PTHR10963:SF60">
    <property type="entry name" value="GRAM-NEGATIVE BACTERIA-BINDING PROTEIN 1-RELATED"/>
    <property type="match status" value="1"/>
</dbReference>
<feature type="domain" description="GH16" evidence="2">
    <location>
        <begin position="159"/>
        <end position="450"/>
    </location>
</feature>
<dbReference type="SUPFAM" id="SSF49899">
    <property type="entry name" value="Concanavalin A-like lectins/glucanases"/>
    <property type="match status" value="1"/>
</dbReference>
<dbReference type="Pfam" id="PF00722">
    <property type="entry name" value="Glyco_hydro_16"/>
    <property type="match status" value="1"/>
</dbReference>
<dbReference type="GeneID" id="117572621"/>
<dbReference type="PROSITE" id="PS51762">
    <property type="entry name" value="GH16_2"/>
    <property type="match status" value="1"/>
</dbReference>
<dbReference type="GO" id="GO:0004553">
    <property type="term" value="F:hydrolase activity, hydrolyzing O-glycosyl compounds"/>
    <property type="evidence" value="ECO:0007669"/>
    <property type="project" value="InterPro"/>
</dbReference>
<protein>
    <submittedName>
        <fullName evidence="4">Gram-negative bacteria-binding protein 2-like</fullName>
    </submittedName>
</protein>
<evidence type="ECO:0000256" key="1">
    <source>
        <dbReference type="SAM" id="SignalP"/>
    </source>
</evidence>
<gene>
    <name evidence="4" type="primary">LOC117572621</name>
</gene>
<dbReference type="AlphaFoldDB" id="A0A6P8XG75"/>
<feature type="signal peptide" evidence="1">
    <location>
        <begin position="1"/>
        <end position="19"/>
    </location>
</feature>
<dbReference type="OrthoDB" id="4781at2759"/>
<dbReference type="GO" id="GO:0005975">
    <property type="term" value="P:carbohydrate metabolic process"/>
    <property type="evidence" value="ECO:0007669"/>
    <property type="project" value="InterPro"/>
</dbReference>
<name>A0A6P8XG75_DROAB</name>
<dbReference type="Proteomes" id="UP000515160">
    <property type="component" value="Chromosome 3"/>
</dbReference>
<evidence type="ECO:0000313" key="3">
    <source>
        <dbReference type="Proteomes" id="UP000515160"/>
    </source>
</evidence>
<evidence type="ECO:0000313" key="4">
    <source>
        <dbReference type="RefSeq" id="XP_034111468.1"/>
    </source>
</evidence>
<keyword evidence="3" id="KW-1185">Reference proteome</keyword>
<sequence length="452" mass="52536">MAKRSLFIFMIYLLQSIGAFEIIKERVEVTKKGNEITVKIPNDSALKSVFLAVEFSDQCTAGFKYMVNNNNSTGVLTYTQNVINELKENDLIRLLGVFETKDQVIRESLDYKIGVDGNCTLQHTVPENEFNLSETYVNYKCTYRRGQLIFEEYFNESMSQWQNEVRTLWYSAVPFQELVVYTNDRETCELKNGNLLLKAKWNNITQQMLHLLDCTSMVQSDKDKECGPFFLRVPNLIPSIFSAKVYSYPFKFKYGRVEIRARFALGDWLMPYIMLQDRENMNIDLGSHIRMYARGNLKLQDNNNNEIGAETLFGSAFLIDQSDEIIEFRHSFRNKHATPLAYDFHNYTIIWRRDKIIFKIDGITFGSITNEDILKELSTKERVIALGLTAGGGLNFPDNYILPEQKEFKNDQPNAATKFVETIMKNETQNTWTKPYMEIDYVKVYALDANEQ</sequence>
<dbReference type="Gene3D" id="2.60.120.200">
    <property type="match status" value="1"/>
</dbReference>
<organism evidence="3 4">
    <name type="scientific">Drosophila albomicans</name>
    <name type="common">Fruit fly</name>
    <dbReference type="NCBI Taxonomy" id="7291"/>
    <lineage>
        <taxon>Eukaryota</taxon>
        <taxon>Metazoa</taxon>
        <taxon>Ecdysozoa</taxon>
        <taxon>Arthropoda</taxon>
        <taxon>Hexapoda</taxon>
        <taxon>Insecta</taxon>
        <taxon>Pterygota</taxon>
        <taxon>Neoptera</taxon>
        <taxon>Endopterygota</taxon>
        <taxon>Diptera</taxon>
        <taxon>Brachycera</taxon>
        <taxon>Muscomorpha</taxon>
        <taxon>Ephydroidea</taxon>
        <taxon>Drosophilidae</taxon>
        <taxon>Drosophila</taxon>
    </lineage>
</organism>
<dbReference type="InterPro" id="IPR000757">
    <property type="entry name" value="Beta-glucanase-like"/>
</dbReference>
<dbReference type="RefSeq" id="XP_034111468.1">
    <property type="nucleotide sequence ID" value="XM_034255577.2"/>
</dbReference>